<organism evidence="2 3">
    <name type="scientific">Caballeronia glathei</name>
    <dbReference type="NCBI Taxonomy" id="60547"/>
    <lineage>
        <taxon>Bacteria</taxon>
        <taxon>Pseudomonadati</taxon>
        <taxon>Pseudomonadota</taxon>
        <taxon>Betaproteobacteria</taxon>
        <taxon>Burkholderiales</taxon>
        <taxon>Burkholderiaceae</taxon>
        <taxon>Caballeronia</taxon>
    </lineage>
</organism>
<dbReference type="PANTHER" id="PTHR44051">
    <property type="entry name" value="GLUTATHIONE S-TRANSFERASE-RELATED"/>
    <property type="match status" value="1"/>
</dbReference>
<proteinExistence type="predicted"/>
<comment type="caution">
    <text evidence="2">The sequence shown here is derived from an EMBL/GenBank/DDBJ whole genome shotgun (WGS) entry which is preliminary data.</text>
</comment>
<accession>A0A069PS68</accession>
<dbReference type="SFLD" id="SFLDS00019">
    <property type="entry name" value="Glutathione_Transferase_(cytos"/>
    <property type="match status" value="1"/>
</dbReference>
<dbReference type="CDD" id="cd03207">
    <property type="entry name" value="GST_C_8"/>
    <property type="match status" value="1"/>
</dbReference>
<dbReference type="SUPFAM" id="SSF52833">
    <property type="entry name" value="Thioredoxin-like"/>
    <property type="match status" value="1"/>
</dbReference>
<dbReference type="InterPro" id="IPR040079">
    <property type="entry name" value="Glutathione_S-Trfase"/>
</dbReference>
<dbReference type="EMBL" id="JFHC01000046">
    <property type="protein sequence ID" value="KDR40121.1"/>
    <property type="molecule type" value="Genomic_DNA"/>
</dbReference>
<evidence type="ECO:0000259" key="1">
    <source>
        <dbReference type="PROSITE" id="PS50404"/>
    </source>
</evidence>
<dbReference type="Gene3D" id="3.40.30.10">
    <property type="entry name" value="Glutaredoxin"/>
    <property type="match status" value="1"/>
</dbReference>
<reference evidence="2 3" key="1">
    <citation type="submission" date="2014-03" db="EMBL/GenBank/DDBJ databases">
        <title>Draft Genome Sequences of Four Burkholderia Strains.</title>
        <authorList>
            <person name="Liu X.Y."/>
            <person name="Li C.X."/>
            <person name="Xu J.H."/>
        </authorList>
    </citation>
    <scope>NUCLEOTIDE SEQUENCE [LARGE SCALE GENOMIC DNA]</scope>
    <source>
        <strain evidence="2 3">DSM 50014</strain>
    </source>
</reference>
<dbReference type="AlphaFoldDB" id="A0A069PS68"/>
<dbReference type="InterPro" id="IPR036282">
    <property type="entry name" value="Glutathione-S-Trfase_C_sf"/>
</dbReference>
<dbReference type="Gene3D" id="1.20.1050.10">
    <property type="match status" value="1"/>
</dbReference>
<dbReference type="GO" id="GO:0016740">
    <property type="term" value="F:transferase activity"/>
    <property type="evidence" value="ECO:0007669"/>
    <property type="project" value="UniProtKB-KW"/>
</dbReference>
<name>A0A069PS68_9BURK</name>
<sequence>MKLYYWPKTRAFRALWMLEELRVPYEFAFVNIRAGAQNEPEFCRVNPMCKLPALDHDGVCVAESGAVLLYLADRFPGAQLGAPPDDPQRGRFLQWMFFTGACLEPAMAERMTGAPGNTVSFGWGDLVRVEQAVEAALKDGPWLLGERFTAADILLASTLQSGFMAKLIEPGGVLSEYVDRAVARDGHERAAAIDHREAQRLALPHSSDVGVRG</sequence>
<dbReference type="PROSITE" id="PS50404">
    <property type="entry name" value="GST_NTER"/>
    <property type="match status" value="1"/>
</dbReference>
<dbReference type="InterPro" id="IPR036249">
    <property type="entry name" value="Thioredoxin-like_sf"/>
</dbReference>
<protein>
    <submittedName>
        <fullName evidence="2">Glutathione S-transferase</fullName>
    </submittedName>
</protein>
<dbReference type="InterPro" id="IPR004045">
    <property type="entry name" value="Glutathione_S-Trfase_N"/>
</dbReference>
<dbReference type="Proteomes" id="UP000027466">
    <property type="component" value="Unassembled WGS sequence"/>
</dbReference>
<dbReference type="SUPFAM" id="SSF47616">
    <property type="entry name" value="GST C-terminal domain-like"/>
    <property type="match status" value="1"/>
</dbReference>
<evidence type="ECO:0000313" key="2">
    <source>
        <dbReference type="EMBL" id="KDR40121.1"/>
    </source>
</evidence>
<keyword evidence="3" id="KW-1185">Reference proteome</keyword>
<keyword evidence="2" id="KW-0808">Transferase</keyword>
<evidence type="ECO:0000313" key="3">
    <source>
        <dbReference type="Proteomes" id="UP000027466"/>
    </source>
</evidence>
<feature type="domain" description="GST N-terminal" evidence="1">
    <location>
        <begin position="1"/>
        <end position="79"/>
    </location>
</feature>
<gene>
    <name evidence="2" type="ORF">BG61_27755</name>
</gene>
<dbReference type="CDD" id="cd03046">
    <property type="entry name" value="GST_N_GTT1_like"/>
    <property type="match status" value="1"/>
</dbReference>
<dbReference type="Pfam" id="PF13410">
    <property type="entry name" value="GST_C_2"/>
    <property type="match status" value="1"/>
</dbReference>
<dbReference type="RefSeq" id="WP_035942362.1">
    <property type="nucleotide sequence ID" value="NZ_CADFFX010000003.1"/>
</dbReference>
<dbReference type="PANTHER" id="PTHR44051:SF8">
    <property type="entry name" value="GLUTATHIONE S-TRANSFERASE GSTA"/>
    <property type="match status" value="1"/>
</dbReference>
<dbReference type="SFLD" id="SFLDG01150">
    <property type="entry name" value="Main.1:_Beta-like"/>
    <property type="match status" value="1"/>
</dbReference>
<dbReference type="Pfam" id="PF02798">
    <property type="entry name" value="GST_N"/>
    <property type="match status" value="1"/>
</dbReference>
<dbReference type="SFLD" id="SFLDG00358">
    <property type="entry name" value="Main_(cytGST)"/>
    <property type="match status" value="1"/>
</dbReference>